<organism evidence="1 2">
    <name type="scientific">Coleophoma cylindrospora</name>
    <dbReference type="NCBI Taxonomy" id="1849047"/>
    <lineage>
        <taxon>Eukaryota</taxon>
        <taxon>Fungi</taxon>
        <taxon>Dikarya</taxon>
        <taxon>Ascomycota</taxon>
        <taxon>Pezizomycotina</taxon>
        <taxon>Leotiomycetes</taxon>
        <taxon>Helotiales</taxon>
        <taxon>Dermateaceae</taxon>
        <taxon>Coleophoma</taxon>
    </lineage>
</organism>
<dbReference type="OrthoDB" id="4500473at2759"/>
<dbReference type="EMBL" id="PDLM01000006">
    <property type="protein sequence ID" value="RDW74911.1"/>
    <property type="molecule type" value="Genomic_DNA"/>
</dbReference>
<proteinExistence type="predicted"/>
<sequence length="288" mass="31734">MSAAMKATYHLPPNFSTPPPPTGPFHLGTVVRNFERREQMRPLNQTAASRLPIPADQIYLDHKGGFEATRARLKSGELGVWAQFVGIDGIGAETSIAGESSTSDTYKFESVDTEYFFPSSTYIAQCLELSNVHDYLEGSNYKNPVFLVTGLKVAKGASVRREHGAKKSANLTIGLNNPGGTNIQAGPRVAGTVENSAAYSFTESSDFVVGIQCLKLYFKSNWFGGEKKLKEELFTTGATFVDDERDGQLQNLDNYTIMSPEDVSLPGYVCRIERDVHETKEETWIVPE</sequence>
<keyword evidence="2" id="KW-1185">Reference proteome</keyword>
<dbReference type="Proteomes" id="UP000256645">
    <property type="component" value="Unassembled WGS sequence"/>
</dbReference>
<evidence type="ECO:0000313" key="2">
    <source>
        <dbReference type="Proteomes" id="UP000256645"/>
    </source>
</evidence>
<gene>
    <name evidence="1" type="ORF">BP6252_06053</name>
</gene>
<name>A0A3D8RM86_9HELO</name>
<evidence type="ECO:0000313" key="1">
    <source>
        <dbReference type="EMBL" id="RDW74911.1"/>
    </source>
</evidence>
<dbReference type="STRING" id="1849047.A0A3D8RM86"/>
<reference evidence="1 2" key="1">
    <citation type="journal article" date="2018" name="IMA Fungus">
        <title>IMA Genome-F 9: Draft genome sequence of Annulohypoxylon stygium, Aspergillus mulundensis, Berkeleyomyces basicola (syn. Thielaviopsis basicola), Ceratocystis smalleyi, two Cercospora beticola strains, Coleophoma cylindrospora, Fusarium fracticaudum, Phialophora cf. hyalina, and Morchella septimelata.</title>
        <authorList>
            <person name="Wingfield B.D."/>
            <person name="Bills G.F."/>
            <person name="Dong Y."/>
            <person name="Huang W."/>
            <person name="Nel W.J."/>
            <person name="Swalarsk-Parry B.S."/>
            <person name="Vaghefi N."/>
            <person name="Wilken P.M."/>
            <person name="An Z."/>
            <person name="de Beer Z.W."/>
            <person name="De Vos L."/>
            <person name="Chen L."/>
            <person name="Duong T.A."/>
            <person name="Gao Y."/>
            <person name="Hammerbacher A."/>
            <person name="Kikkert J.R."/>
            <person name="Li Y."/>
            <person name="Li H."/>
            <person name="Li K."/>
            <person name="Li Q."/>
            <person name="Liu X."/>
            <person name="Ma X."/>
            <person name="Naidoo K."/>
            <person name="Pethybridge S.J."/>
            <person name="Sun J."/>
            <person name="Steenkamp E.T."/>
            <person name="van der Nest M.A."/>
            <person name="van Wyk S."/>
            <person name="Wingfield M.J."/>
            <person name="Xiong C."/>
            <person name="Yue Q."/>
            <person name="Zhang X."/>
        </authorList>
    </citation>
    <scope>NUCLEOTIDE SEQUENCE [LARGE SCALE GENOMIC DNA]</scope>
    <source>
        <strain evidence="1 2">BP6252</strain>
    </source>
</reference>
<dbReference type="AlphaFoldDB" id="A0A3D8RM86"/>
<comment type="caution">
    <text evidence="1">The sequence shown here is derived from an EMBL/GenBank/DDBJ whole genome shotgun (WGS) entry which is preliminary data.</text>
</comment>
<protein>
    <submittedName>
        <fullName evidence="1">Uncharacterized protein</fullName>
    </submittedName>
</protein>
<accession>A0A3D8RM86</accession>